<dbReference type="Pfam" id="PF08378">
    <property type="entry name" value="NERD"/>
    <property type="match status" value="1"/>
</dbReference>
<dbReference type="AlphaFoldDB" id="A0A7X2M0A0"/>
<name>A0A7X2M0A0_9BACI</name>
<reference evidence="2 3" key="1">
    <citation type="submission" date="2019-11" db="EMBL/GenBank/DDBJ databases">
        <title>Bacillus lacus genome.</title>
        <authorList>
            <person name="Allen C.J."/>
            <person name="Newman J.D."/>
        </authorList>
    </citation>
    <scope>NUCLEOTIDE SEQUENCE [LARGE SCALE GENOMIC DNA]</scope>
    <source>
        <strain evidence="2 3">KCTC 33946</strain>
    </source>
</reference>
<feature type="domain" description="NERD" evidence="1">
    <location>
        <begin position="43"/>
        <end position="156"/>
    </location>
</feature>
<dbReference type="EMBL" id="WKKI01000084">
    <property type="protein sequence ID" value="MRX74376.1"/>
    <property type="molecule type" value="Genomic_DNA"/>
</dbReference>
<keyword evidence="3" id="KW-1185">Reference proteome</keyword>
<dbReference type="PROSITE" id="PS50965">
    <property type="entry name" value="NERD"/>
    <property type="match status" value="1"/>
</dbReference>
<dbReference type="InterPro" id="IPR011528">
    <property type="entry name" value="NERD"/>
</dbReference>
<gene>
    <name evidence="2" type="ORF">GJU40_19845</name>
</gene>
<protein>
    <submittedName>
        <fullName evidence="2">NERD domain-containing protein</fullName>
    </submittedName>
</protein>
<evidence type="ECO:0000313" key="2">
    <source>
        <dbReference type="EMBL" id="MRX74376.1"/>
    </source>
</evidence>
<organism evidence="2 3">
    <name type="scientific">Metabacillus lacus</name>
    <dbReference type="NCBI Taxonomy" id="1983721"/>
    <lineage>
        <taxon>Bacteria</taxon>
        <taxon>Bacillati</taxon>
        <taxon>Bacillota</taxon>
        <taxon>Bacilli</taxon>
        <taxon>Bacillales</taxon>
        <taxon>Bacillaceae</taxon>
        <taxon>Metabacillus</taxon>
    </lineage>
</organism>
<evidence type="ECO:0000259" key="1">
    <source>
        <dbReference type="PROSITE" id="PS50965"/>
    </source>
</evidence>
<comment type="caution">
    <text evidence="2">The sequence shown here is derived from an EMBL/GenBank/DDBJ whole genome shotgun (WGS) entry which is preliminary data.</text>
</comment>
<proteinExistence type="predicted"/>
<dbReference type="RefSeq" id="WP_154309826.1">
    <property type="nucleotide sequence ID" value="NZ_WKKI01000084.1"/>
</dbReference>
<dbReference type="OrthoDB" id="2164794at2"/>
<accession>A0A7X2M0A0</accession>
<sequence length="307" mass="35995">MKGCQLCPYKARTESTELLTLKFLNARMRLSDKDRQLYLNLRKGYEGEKLFDSMTEKIQSECFILNDLLLKQHNTTFQIDSLIIFQEAVYLFEVKNFEGDYYYVSDRLYAAPNSEISNPLNQLNRSESLLRQLLQNLHCSIPIYASVVFINPEFTLYQTPLNKPFIFPTELNRYIKKLNMIPSQLNEKHKILANKLISLHLKDSPFAQLPLYNYEQLQKGITCGKCASLSTMIDGRMCICRECEHIEAAANAVMRSVNEFKFLFPDEKITTNIIHNWCKVVQSKKRIKRILEKNFKIVGVHQWSYYE</sequence>
<evidence type="ECO:0000313" key="3">
    <source>
        <dbReference type="Proteomes" id="UP000448867"/>
    </source>
</evidence>
<dbReference type="Proteomes" id="UP000448867">
    <property type="component" value="Unassembled WGS sequence"/>
</dbReference>